<protein>
    <submittedName>
        <fullName evidence="1">Uncharacterized protein</fullName>
    </submittedName>
</protein>
<accession>A0A1R1PK08</accession>
<organism evidence="1 2">
    <name type="scientific">Zancudomyces culisetae</name>
    <name type="common">Gut fungus</name>
    <name type="synonym">Smittium culisetae</name>
    <dbReference type="NCBI Taxonomy" id="1213189"/>
    <lineage>
        <taxon>Eukaryota</taxon>
        <taxon>Fungi</taxon>
        <taxon>Fungi incertae sedis</taxon>
        <taxon>Zoopagomycota</taxon>
        <taxon>Kickxellomycotina</taxon>
        <taxon>Harpellomycetes</taxon>
        <taxon>Harpellales</taxon>
        <taxon>Legeriomycetaceae</taxon>
        <taxon>Zancudomyces</taxon>
    </lineage>
</organism>
<dbReference type="Proteomes" id="UP000188320">
    <property type="component" value="Unassembled WGS sequence"/>
</dbReference>
<dbReference type="AlphaFoldDB" id="A0A1R1PK08"/>
<proteinExistence type="predicted"/>
<sequence length="249" mass="27545">MNGKVVIINWKTQDAIIYRETNNAKVCSTCHLSDGLILIMDSHWNYKIIKLSEDVVVTESIELGTLDVPRNTQSTFEKSGYKVTSISERKADENSAYPEPQSQPEFLQVWPDTKDPSSFLAIAWCAKKVQFAKITIAAADMPVQTHTIKTFSIVANSDSICRCVHPKRLFISDNSYLDPHTRFCNYTLDGDGTVLDLGVPTVSASENSPILDVDLSGVSEDATPSLFAMDNDSLVSVFNDGTVCYLSFN</sequence>
<reference evidence="2" key="1">
    <citation type="submission" date="2017-01" db="EMBL/GenBank/DDBJ databases">
        <authorList>
            <person name="Wang Y."/>
            <person name="White M."/>
            <person name="Kvist S."/>
            <person name="Moncalvo J.-M."/>
        </authorList>
    </citation>
    <scope>NUCLEOTIDE SEQUENCE [LARGE SCALE GENOMIC DNA]</scope>
    <source>
        <strain evidence="2">COL-18-3</strain>
    </source>
</reference>
<comment type="caution">
    <text evidence="1">The sequence shown here is derived from an EMBL/GenBank/DDBJ whole genome shotgun (WGS) entry which is preliminary data.</text>
</comment>
<name>A0A1R1PK08_ZANCU</name>
<evidence type="ECO:0000313" key="1">
    <source>
        <dbReference type="EMBL" id="OMH81269.1"/>
    </source>
</evidence>
<keyword evidence="2" id="KW-1185">Reference proteome</keyword>
<dbReference type="EMBL" id="LSSK01000940">
    <property type="protein sequence ID" value="OMH81269.1"/>
    <property type="molecule type" value="Genomic_DNA"/>
</dbReference>
<gene>
    <name evidence="1" type="ORF">AX774_g5284</name>
</gene>
<evidence type="ECO:0000313" key="2">
    <source>
        <dbReference type="Proteomes" id="UP000188320"/>
    </source>
</evidence>